<feature type="domain" description="Origin recognition complex subunit 5 C-terminal" evidence="8">
    <location>
        <begin position="329"/>
        <end position="482"/>
    </location>
</feature>
<feature type="domain" description="ORC5 lid" evidence="9">
    <location>
        <begin position="233"/>
        <end position="292"/>
    </location>
</feature>
<dbReference type="PANTHER" id="PTHR12705">
    <property type="entry name" value="ORIGIN RECOGNITION COMPLEX SUBUNIT 5"/>
    <property type="match status" value="1"/>
</dbReference>
<keyword evidence="3" id="KW-0235">DNA replication</keyword>
<evidence type="ECO:0000256" key="4">
    <source>
        <dbReference type="ARBA" id="ARBA00022741"/>
    </source>
</evidence>
<evidence type="ECO:0008006" key="12">
    <source>
        <dbReference type="Google" id="ProtNLM"/>
    </source>
</evidence>
<dbReference type="InterPro" id="IPR047088">
    <property type="entry name" value="ORC5_C"/>
</dbReference>
<evidence type="ECO:0000313" key="11">
    <source>
        <dbReference type="Proteomes" id="UP001595075"/>
    </source>
</evidence>
<dbReference type="Pfam" id="PF14630">
    <property type="entry name" value="ORC5_C"/>
    <property type="match status" value="1"/>
</dbReference>
<dbReference type="Pfam" id="PF13191">
    <property type="entry name" value="AAA_16"/>
    <property type="match status" value="1"/>
</dbReference>
<dbReference type="EMBL" id="JAZHXI010000011">
    <property type="protein sequence ID" value="KAL2066709.1"/>
    <property type="molecule type" value="Genomic_DNA"/>
</dbReference>
<dbReference type="InterPro" id="IPR048866">
    <property type="entry name" value="ORC5_lid"/>
</dbReference>
<accession>A0ABR4CBY7</accession>
<protein>
    <recommendedName>
        <fullName evidence="12">Orc1-like AAA ATPase domain-containing protein</fullName>
    </recommendedName>
</protein>
<organism evidence="10 11">
    <name type="scientific">Oculimacula yallundae</name>
    <dbReference type="NCBI Taxonomy" id="86028"/>
    <lineage>
        <taxon>Eukaryota</taxon>
        <taxon>Fungi</taxon>
        <taxon>Dikarya</taxon>
        <taxon>Ascomycota</taxon>
        <taxon>Pezizomycotina</taxon>
        <taxon>Leotiomycetes</taxon>
        <taxon>Helotiales</taxon>
        <taxon>Ploettnerulaceae</taxon>
        <taxon>Oculimacula</taxon>
    </lineage>
</organism>
<dbReference type="Pfam" id="PF21639">
    <property type="entry name" value="ORC5_lid"/>
    <property type="match status" value="1"/>
</dbReference>
<keyword evidence="11" id="KW-1185">Reference proteome</keyword>
<reference evidence="10 11" key="1">
    <citation type="journal article" date="2024" name="Commun. Biol.">
        <title>Comparative genomic analysis of thermophilic fungi reveals convergent evolutionary adaptations and gene losses.</title>
        <authorList>
            <person name="Steindorff A.S."/>
            <person name="Aguilar-Pontes M.V."/>
            <person name="Robinson A.J."/>
            <person name="Andreopoulos B."/>
            <person name="LaButti K."/>
            <person name="Kuo A."/>
            <person name="Mondo S."/>
            <person name="Riley R."/>
            <person name="Otillar R."/>
            <person name="Haridas S."/>
            <person name="Lipzen A."/>
            <person name="Grimwood J."/>
            <person name="Schmutz J."/>
            <person name="Clum A."/>
            <person name="Reid I.D."/>
            <person name="Moisan M.C."/>
            <person name="Butler G."/>
            <person name="Nguyen T.T.M."/>
            <person name="Dewar K."/>
            <person name="Conant G."/>
            <person name="Drula E."/>
            <person name="Henrissat B."/>
            <person name="Hansel C."/>
            <person name="Singer S."/>
            <person name="Hutchinson M.I."/>
            <person name="de Vries R.P."/>
            <person name="Natvig D.O."/>
            <person name="Powell A.J."/>
            <person name="Tsang A."/>
            <person name="Grigoriev I.V."/>
        </authorList>
    </citation>
    <scope>NUCLEOTIDE SEQUENCE [LARGE SCALE GENOMIC DNA]</scope>
    <source>
        <strain evidence="10 11">CBS 494.80</strain>
    </source>
</reference>
<name>A0ABR4CBY7_9HELO</name>
<evidence type="ECO:0000313" key="10">
    <source>
        <dbReference type="EMBL" id="KAL2066709.1"/>
    </source>
</evidence>
<comment type="subcellular location">
    <subcellularLocation>
        <location evidence="1">Nucleus</location>
    </subcellularLocation>
</comment>
<dbReference type="InterPro" id="IPR041664">
    <property type="entry name" value="AAA_16"/>
</dbReference>
<evidence type="ECO:0000259" key="9">
    <source>
        <dbReference type="Pfam" id="PF21639"/>
    </source>
</evidence>
<feature type="domain" description="Orc1-like AAA ATPase" evidence="7">
    <location>
        <begin position="19"/>
        <end position="181"/>
    </location>
</feature>
<dbReference type="Proteomes" id="UP001595075">
    <property type="component" value="Unassembled WGS sequence"/>
</dbReference>
<dbReference type="InterPro" id="IPR027417">
    <property type="entry name" value="P-loop_NTPase"/>
</dbReference>
<comment type="caution">
    <text evidence="10">The sequence shown here is derived from an EMBL/GenBank/DDBJ whole genome shotgun (WGS) entry which is preliminary data.</text>
</comment>
<dbReference type="PANTHER" id="PTHR12705:SF0">
    <property type="entry name" value="ORIGIN RECOGNITION COMPLEX SUBUNIT 5"/>
    <property type="match status" value="1"/>
</dbReference>
<evidence type="ECO:0000256" key="6">
    <source>
        <dbReference type="ARBA" id="ARBA00023242"/>
    </source>
</evidence>
<evidence type="ECO:0000259" key="7">
    <source>
        <dbReference type="Pfam" id="PF13191"/>
    </source>
</evidence>
<proteinExistence type="inferred from homology"/>
<sequence>MASIFSLPNEVLLSTFSARFPCRDQQIRTLATLISIQGAGNKNLVLHGLEATGKTAITKALLEQLSNSSAKGQRNGTKHSSNLRYAVVKSAECISGRHLLEQTVGAVAKSVEWKENVGRCENLAQLAVELGRLVNSWTAFEEEDGDGKFVLVFDGIDRQRDAPATLLQALARLGEIIPNLTTIFIVTSPRPNFLHIPGVPHIAFPAYTKPELLQIIGLTTPTLELPKETKEVWSRYCSAVWDSLSKHSGRDIMSFRSVCLRLWPRFIKPILDGQLNPSPFSKLLLANRSLFQSDTALVHNIVSDPSTSAAIQHNPKSNTAKYTGIGAQLPYFSRLLLVAAYLASFNPPKTDITFFMKAASSKRRKKGGGTALTKGRPGVTKHRKIARKLLGPQAFVLERMLAIFHAIKEDSDARGRGKIRTEGSADVQMAVTTLASLRLLVKMGSVNSVDVLDAGTKYKVAVGWEVIRGIARSVGVEAEDYLAD</sequence>
<evidence type="ECO:0000256" key="5">
    <source>
        <dbReference type="ARBA" id="ARBA00022840"/>
    </source>
</evidence>
<dbReference type="SUPFAM" id="SSF52540">
    <property type="entry name" value="P-loop containing nucleoside triphosphate hydrolases"/>
    <property type="match status" value="1"/>
</dbReference>
<dbReference type="Gene3D" id="3.40.50.300">
    <property type="entry name" value="P-loop containing nucleotide triphosphate hydrolases"/>
    <property type="match status" value="1"/>
</dbReference>
<evidence type="ECO:0000256" key="2">
    <source>
        <dbReference type="ARBA" id="ARBA00006269"/>
    </source>
</evidence>
<dbReference type="InterPro" id="IPR020796">
    <property type="entry name" value="ORC5"/>
</dbReference>
<gene>
    <name evidence="10" type="ORF">VTL71DRAFT_2781</name>
</gene>
<keyword evidence="6" id="KW-0539">Nucleus</keyword>
<evidence type="ECO:0000256" key="1">
    <source>
        <dbReference type="ARBA" id="ARBA00004123"/>
    </source>
</evidence>
<keyword evidence="4" id="KW-0547">Nucleotide-binding</keyword>
<comment type="similarity">
    <text evidence="2">Belongs to the ORC5 family.</text>
</comment>
<evidence type="ECO:0000256" key="3">
    <source>
        <dbReference type="ARBA" id="ARBA00022705"/>
    </source>
</evidence>
<evidence type="ECO:0000259" key="8">
    <source>
        <dbReference type="Pfam" id="PF14630"/>
    </source>
</evidence>
<keyword evidence="5" id="KW-0067">ATP-binding</keyword>